<dbReference type="Proteomes" id="UP000720189">
    <property type="component" value="Unassembled WGS sequence"/>
</dbReference>
<dbReference type="OrthoDB" id="5416097at2759"/>
<protein>
    <submittedName>
        <fullName evidence="2">Uncharacterized protein</fullName>
    </submittedName>
</protein>
<dbReference type="GeneID" id="70231101"/>
<name>A0A9P9HA71_FUSRE</name>
<dbReference type="AlphaFoldDB" id="A0A9P9HA71"/>
<evidence type="ECO:0000313" key="2">
    <source>
        <dbReference type="EMBL" id="KAH7253900.1"/>
    </source>
</evidence>
<gene>
    <name evidence="2" type="ORF">BKA55DRAFT_726957</name>
</gene>
<evidence type="ECO:0000313" key="3">
    <source>
        <dbReference type="Proteomes" id="UP000720189"/>
    </source>
</evidence>
<dbReference type="RefSeq" id="XP_046050147.1">
    <property type="nucleotide sequence ID" value="XM_046201147.1"/>
</dbReference>
<evidence type="ECO:0000256" key="1">
    <source>
        <dbReference type="SAM" id="MobiDB-lite"/>
    </source>
</evidence>
<dbReference type="EMBL" id="JAGMUX010000007">
    <property type="protein sequence ID" value="KAH7253900.1"/>
    <property type="molecule type" value="Genomic_DNA"/>
</dbReference>
<proteinExistence type="predicted"/>
<feature type="non-terminal residue" evidence="2">
    <location>
        <position position="197"/>
    </location>
</feature>
<feature type="region of interest" description="Disordered" evidence="1">
    <location>
        <begin position="1"/>
        <end position="20"/>
    </location>
</feature>
<comment type="caution">
    <text evidence="2">The sequence shown here is derived from an EMBL/GenBank/DDBJ whole genome shotgun (WGS) entry which is preliminary data.</text>
</comment>
<sequence length="197" mass="21427">LIRPDGKVSESRLRNPCNPPFGDSGSKEDFCLRAERIAIIMTVALSLFESGEKLSPNEISVCLKMGLDRAAPFCKYYLRHLGKRDRAHFSSSGTSIAQLSTAPEKHGPTSVACPITTSRPSTSMDIDVQPLPEFDSDFDFDTDSDIDATNSLPLVGKHDMDFAEQTKCLTCDGNVCGVTGTTGPNAYHIASFTWNDT</sequence>
<organism evidence="2 3">
    <name type="scientific">Fusarium redolens</name>
    <dbReference type="NCBI Taxonomy" id="48865"/>
    <lineage>
        <taxon>Eukaryota</taxon>
        <taxon>Fungi</taxon>
        <taxon>Dikarya</taxon>
        <taxon>Ascomycota</taxon>
        <taxon>Pezizomycotina</taxon>
        <taxon>Sordariomycetes</taxon>
        <taxon>Hypocreomycetidae</taxon>
        <taxon>Hypocreales</taxon>
        <taxon>Nectriaceae</taxon>
        <taxon>Fusarium</taxon>
        <taxon>Fusarium redolens species complex</taxon>
    </lineage>
</organism>
<keyword evidence="3" id="KW-1185">Reference proteome</keyword>
<reference evidence="2" key="1">
    <citation type="journal article" date="2021" name="Nat. Commun.">
        <title>Genetic determinants of endophytism in the Arabidopsis root mycobiome.</title>
        <authorList>
            <person name="Mesny F."/>
            <person name="Miyauchi S."/>
            <person name="Thiergart T."/>
            <person name="Pickel B."/>
            <person name="Atanasova L."/>
            <person name="Karlsson M."/>
            <person name="Huettel B."/>
            <person name="Barry K.W."/>
            <person name="Haridas S."/>
            <person name="Chen C."/>
            <person name="Bauer D."/>
            <person name="Andreopoulos W."/>
            <person name="Pangilinan J."/>
            <person name="LaButti K."/>
            <person name="Riley R."/>
            <person name="Lipzen A."/>
            <person name="Clum A."/>
            <person name="Drula E."/>
            <person name="Henrissat B."/>
            <person name="Kohler A."/>
            <person name="Grigoriev I.V."/>
            <person name="Martin F.M."/>
            <person name="Hacquard S."/>
        </authorList>
    </citation>
    <scope>NUCLEOTIDE SEQUENCE</scope>
    <source>
        <strain evidence="2">MPI-CAGE-AT-0023</strain>
    </source>
</reference>
<feature type="compositionally biased region" description="Basic and acidic residues" evidence="1">
    <location>
        <begin position="1"/>
        <end position="13"/>
    </location>
</feature>
<accession>A0A9P9HA71</accession>